<sequence length="289" mass="32338">MATPTLSAIVPVYNEENYIGECLAALLAQADEISEIIVVDNGSTDSTLRIVEKFVNRSPKVEILHETRRGVAYARNAGFDAATSEILGRVDADSRVSPGWARSVKDFLGREDTADVGAVSGLNNSYDSPFRSLKGWFVRKQIQRGVFGGERRIKNLHGANMAIRKSVWNTVSDSVSVASDIHEDLDLALTLVRRNVEIAQLTEMHVDISPRRALTPPIEFSKYIDSGRKTLELHGKSTKRTARALRIHWAFHILLFVLHRPYDPSTGRYSLRHLRRPERARGLPIDVTV</sequence>
<name>A0ABZ2PEB2_9NOCA</name>
<dbReference type="GO" id="GO:0016757">
    <property type="term" value="F:glycosyltransferase activity"/>
    <property type="evidence" value="ECO:0007669"/>
    <property type="project" value="UniProtKB-KW"/>
</dbReference>
<organism evidence="2 3">
    <name type="scientific">Rhodococcus sovatensis</name>
    <dbReference type="NCBI Taxonomy" id="1805840"/>
    <lineage>
        <taxon>Bacteria</taxon>
        <taxon>Bacillati</taxon>
        <taxon>Actinomycetota</taxon>
        <taxon>Actinomycetes</taxon>
        <taxon>Mycobacteriales</taxon>
        <taxon>Nocardiaceae</taxon>
        <taxon>Rhodococcus</taxon>
    </lineage>
</organism>
<dbReference type="CDD" id="cd00761">
    <property type="entry name" value="Glyco_tranf_GTA_type"/>
    <property type="match status" value="1"/>
</dbReference>
<keyword evidence="2" id="KW-0328">Glycosyltransferase</keyword>
<dbReference type="Gene3D" id="3.90.550.10">
    <property type="entry name" value="Spore Coat Polysaccharide Biosynthesis Protein SpsA, Chain A"/>
    <property type="match status" value="1"/>
</dbReference>
<dbReference type="EMBL" id="CP147846">
    <property type="protein sequence ID" value="WXG67360.1"/>
    <property type="molecule type" value="Genomic_DNA"/>
</dbReference>
<dbReference type="InterPro" id="IPR029044">
    <property type="entry name" value="Nucleotide-diphossugar_trans"/>
</dbReference>
<dbReference type="Pfam" id="PF00535">
    <property type="entry name" value="Glycos_transf_2"/>
    <property type="match status" value="1"/>
</dbReference>
<dbReference type="InterPro" id="IPR001173">
    <property type="entry name" value="Glyco_trans_2-like"/>
</dbReference>
<accession>A0ABZ2PEB2</accession>
<feature type="domain" description="Glycosyltransferase 2-like" evidence="1">
    <location>
        <begin position="7"/>
        <end position="167"/>
    </location>
</feature>
<dbReference type="EC" id="2.4.-.-" evidence="2"/>
<evidence type="ECO:0000259" key="1">
    <source>
        <dbReference type="Pfam" id="PF00535"/>
    </source>
</evidence>
<evidence type="ECO:0000313" key="3">
    <source>
        <dbReference type="Proteomes" id="UP001432000"/>
    </source>
</evidence>
<dbReference type="PANTHER" id="PTHR43685">
    <property type="entry name" value="GLYCOSYLTRANSFERASE"/>
    <property type="match status" value="1"/>
</dbReference>
<dbReference type="Proteomes" id="UP001432000">
    <property type="component" value="Chromosome"/>
</dbReference>
<protein>
    <submittedName>
        <fullName evidence="2">Glycosyltransferase family 2 protein</fullName>
        <ecNumber evidence="2">2.4.-.-</ecNumber>
    </submittedName>
</protein>
<dbReference type="SUPFAM" id="SSF53448">
    <property type="entry name" value="Nucleotide-diphospho-sugar transferases"/>
    <property type="match status" value="1"/>
</dbReference>
<dbReference type="PANTHER" id="PTHR43685:SF12">
    <property type="entry name" value="GLYCOSYL TRANSFERASE FAMILY 2"/>
    <property type="match status" value="1"/>
</dbReference>
<gene>
    <name evidence="2" type="ORF">WDS16_19185</name>
</gene>
<evidence type="ECO:0000313" key="2">
    <source>
        <dbReference type="EMBL" id="WXG67360.1"/>
    </source>
</evidence>
<keyword evidence="2" id="KW-0808">Transferase</keyword>
<reference evidence="2 3" key="1">
    <citation type="submission" date="2024-03" db="EMBL/GenBank/DDBJ databases">
        <title>Natural products discovery in diverse microorganisms through a two-stage MS feature dereplication strategy.</title>
        <authorList>
            <person name="Zhang R."/>
        </authorList>
    </citation>
    <scope>NUCLEOTIDE SEQUENCE [LARGE SCALE GENOMIC DNA]</scope>
    <source>
        <strain evidence="2 3">18930</strain>
    </source>
</reference>
<dbReference type="RefSeq" id="WP_338886850.1">
    <property type="nucleotide sequence ID" value="NZ_CP147846.1"/>
</dbReference>
<proteinExistence type="predicted"/>
<keyword evidence="3" id="KW-1185">Reference proteome</keyword>
<dbReference type="InterPro" id="IPR050834">
    <property type="entry name" value="Glycosyltransf_2"/>
</dbReference>